<dbReference type="EMBL" id="JAKUCV010002288">
    <property type="protein sequence ID" value="KAJ4843243.1"/>
    <property type="molecule type" value="Genomic_DNA"/>
</dbReference>
<keyword evidence="3" id="KW-1185">Reference proteome</keyword>
<dbReference type="PANTHER" id="PTHR31286:SF165">
    <property type="entry name" value="DUF4283 DOMAIN-CONTAINING PROTEIN"/>
    <property type="match status" value="1"/>
</dbReference>
<dbReference type="Pfam" id="PF14111">
    <property type="entry name" value="DUF4283"/>
    <property type="match status" value="1"/>
</dbReference>
<dbReference type="OrthoDB" id="1751344at2759"/>
<organism evidence="2 3">
    <name type="scientific">Turnera subulata</name>
    <dbReference type="NCBI Taxonomy" id="218843"/>
    <lineage>
        <taxon>Eukaryota</taxon>
        <taxon>Viridiplantae</taxon>
        <taxon>Streptophyta</taxon>
        <taxon>Embryophyta</taxon>
        <taxon>Tracheophyta</taxon>
        <taxon>Spermatophyta</taxon>
        <taxon>Magnoliopsida</taxon>
        <taxon>eudicotyledons</taxon>
        <taxon>Gunneridae</taxon>
        <taxon>Pentapetalae</taxon>
        <taxon>rosids</taxon>
        <taxon>fabids</taxon>
        <taxon>Malpighiales</taxon>
        <taxon>Passifloraceae</taxon>
        <taxon>Turnera</taxon>
    </lineage>
</organism>
<accession>A0A9Q0G445</accession>
<name>A0A9Q0G445_9ROSI</name>
<dbReference type="InterPro" id="IPR040256">
    <property type="entry name" value="At4g02000-like"/>
</dbReference>
<proteinExistence type="predicted"/>
<sequence>MASGAAIPSSTLLDSSGLPRERSALTMDLDRLDLLLHASSQAQRKLKGKNISDSVLVPLSGTVDAPAGPAVACDSRVLPPADLGISSNLVPFASKSDPVLPPHESVSAPKSWATIARSPAHPLQFVSPIFEANSSVMQIPNEILAIGQKKFSLCLVGQFMGKPPMFGLIKAMAGKLWGRYGAISVAHYKNDLYIFQFPSDSALSRALFGGPWHIGGIPLLLRKWEANIEPVDFSTSVIPVWVHLREVPVELLTKEGLSYLASAIGTPLHMNQDYSKLLVTERVSLCVNVDFSKPLLEKLDIAFSGGTRSIDVTYSWKPQLCVLCNAWGHHSTACSLKKPSVQWVPKASVAVDNPPGPSTCPISDSAPADSTFAVNKQSDLLPITTQGATSATASVSADVSSDQASMVYSGTCCCSYCLKS</sequence>
<protein>
    <recommendedName>
        <fullName evidence="1">DUF4283 domain-containing protein</fullName>
    </recommendedName>
</protein>
<reference evidence="2" key="1">
    <citation type="submission" date="2022-02" db="EMBL/GenBank/DDBJ databases">
        <authorList>
            <person name="Henning P.M."/>
            <person name="McCubbin A.G."/>
            <person name="Shore J.S."/>
        </authorList>
    </citation>
    <scope>NUCLEOTIDE SEQUENCE</scope>
    <source>
        <strain evidence="2">F60SS</strain>
        <tissue evidence="2">Leaves</tissue>
    </source>
</reference>
<reference evidence="2" key="2">
    <citation type="journal article" date="2023" name="Plants (Basel)">
        <title>Annotation of the Turnera subulata (Passifloraceae) Draft Genome Reveals the S-Locus Evolved after the Divergence of Turneroideae from Passifloroideae in a Stepwise Manner.</title>
        <authorList>
            <person name="Henning P.M."/>
            <person name="Roalson E.H."/>
            <person name="Mir W."/>
            <person name="McCubbin A.G."/>
            <person name="Shore J.S."/>
        </authorList>
    </citation>
    <scope>NUCLEOTIDE SEQUENCE</scope>
    <source>
        <strain evidence="2">F60SS</strain>
    </source>
</reference>
<gene>
    <name evidence="2" type="ORF">Tsubulata_050228</name>
</gene>
<dbReference type="InterPro" id="IPR025558">
    <property type="entry name" value="DUF4283"/>
</dbReference>
<dbReference type="AlphaFoldDB" id="A0A9Q0G445"/>
<dbReference type="PANTHER" id="PTHR31286">
    <property type="entry name" value="GLYCINE-RICH CELL WALL STRUCTURAL PROTEIN 1.8-LIKE"/>
    <property type="match status" value="1"/>
</dbReference>
<evidence type="ECO:0000313" key="3">
    <source>
        <dbReference type="Proteomes" id="UP001141552"/>
    </source>
</evidence>
<evidence type="ECO:0000259" key="1">
    <source>
        <dbReference type="Pfam" id="PF14111"/>
    </source>
</evidence>
<evidence type="ECO:0000313" key="2">
    <source>
        <dbReference type="EMBL" id="KAJ4843243.1"/>
    </source>
</evidence>
<dbReference type="Proteomes" id="UP001141552">
    <property type="component" value="Unassembled WGS sequence"/>
</dbReference>
<comment type="caution">
    <text evidence="2">The sequence shown here is derived from an EMBL/GenBank/DDBJ whole genome shotgun (WGS) entry which is preliminary data.</text>
</comment>
<feature type="domain" description="DUF4283" evidence="1">
    <location>
        <begin position="149"/>
        <end position="230"/>
    </location>
</feature>